<accession>A0A8J7Z284</accession>
<dbReference type="InterPro" id="IPR018684">
    <property type="entry name" value="DUF2171"/>
</dbReference>
<comment type="caution">
    <text evidence="1">The sequence shown here is derived from an EMBL/GenBank/DDBJ whole genome shotgun (WGS) entry which is preliminary data.</text>
</comment>
<protein>
    <submittedName>
        <fullName evidence="1">DUF2171 domain-containing protein</fullName>
    </submittedName>
</protein>
<dbReference type="EMBL" id="WVIE01000018">
    <property type="protein sequence ID" value="NDJ18697.1"/>
    <property type="molecule type" value="Genomic_DNA"/>
</dbReference>
<evidence type="ECO:0000313" key="1">
    <source>
        <dbReference type="EMBL" id="NDJ18697.1"/>
    </source>
</evidence>
<keyword evidence="2" id="KW-1185">Reference proteome</keyword>
<name>A0A8J7Z284_9CYAN</name>
<dbReference type="Proteomes" id="UP000646053">
    <property type="component" value="Unassembled WGS sequence"/>
</dbReference>
<sequence length="88" mass="9556">MDTSKIKANLAVYAEGQGGLEGASDVHIGNVDGLEGNQYVKFTKHDVPESQPSWFPVSWIRAIDENAIFLNKTIEEVASEIADHSPNG</sequence>
<evidence type="ECO:0000313" key="2">
    <source>
        <dbReference type="Proteomes" id="UP000646053"/>
    </source>
</evidence>
<reference evidence="1" key="1">
    <citation type="submission" date="2019-12" db="EMBL/GenBank/DDBJ databases">
        <title>High-Quality draft genome sequences of three cyanobacteria isolated from the limestone walls of the Old Cathedral of Coimbra.</title>
        <authorList>
            <person name="Tiago I."/>
            <person name="Soares F."/>
            <person name="Portugal A."/>
        </authorList>
    </citation>
    <scope>NUCLEOTIDE SEQUENCE</scope>
    <source>
        <strain evidence="1">A</strain>
    </source>
</reference>
<proteinExistence type="predicted"/>
<dbReference type="Pfam" id="PF09939">
    <property type="entry name" value="DUF2171"/>
    <property type="match status" value="1"/>
</dbReference>
<gene>
    <name evidence="1" type="ORF">GS601_15610</name>
</gene>
<dbReference type="RefSeq" id="WP_162424216.1">
    <property type="nucleotide sequence ID" value="NZ_WVIE01000018.1"/>
</dbReference>
<dbReference type="AlphaFoldDB" id="A0A8J7Z284"/>
<organism evidence="1 2">
    <name type="scientific">Myxacorys almedinensis A</name>
    <dbReference type="NCBI Taxonomy" id="2690445"/>
    <lineage>
        <taxon>Bacteria</taxon>
        <taxon>Bacillati</taxon>
        <taxon>Cyanobacteriota</taxon>
        <taxon>Cyanophyceae</taxon>
        <taxon>Leptolyngbyales</taxon>
        <taxon>Leptolyngbyaceae</taxon>
        <taxon>Myxacorys</taxon>
        <taxon>Myxacorys almedinensis</taxon>
    </lineage>
</organism>